<proteinExistence type="predicted"/>
<accession>A0A7Y8GY65</accession>
<keyword evidence="3" id="KW-1185">Reference proteome</keyword>
<organism evidence="2 3">
    <name type="scientific">Hydrogenophaga aromaticivorans</name>
    <dbReference type="NCBI Taxonomy" id="2610898"/>
    <lineage>
        <taxon>Bacteria</taxon>
        <taxon>Pseudomonadati</taxon>
        <taxon>Pseudomonadota</taxon>
        <taxon>Betaproteobacteria</taxon>
        <taxon>Burkholderiales</taxon>
        <taxon>Comamonadaceae</taxon>
        <taxon>Hydrogenophaga</taxon>
    </lineage>
</organism>
<reference evidence="2 3" key="1">
    <citation type="submission" date="2019-09" db="EMBL/GenBank/DDBJ databases">
        <title>Hydrogenophaga aromatica sp. nov., isolated from a para-xylene-degrading enrichment culture.</title>
        <authorList>
            <person name="Tancsics A."/>
            <person name="Banerjee S."/>
        </authorList>
    </citation>
    <scope>NUCLEOTIDE SEQUENCE [LARGE SCALE GENOMIC DNA]</scope>
    <source>
        <strain evidence="2 3">D2P1</strain>
    </source>
</reference>
<dbReference type="Gene3D" id="1.10.3210.40">
    <property type="match status" value="1"/>
</dbReference>
<dbReference type="AlphaFoldDB" id="A0A7Y8GY65"/>
<name>A0A7Y8GY65_9BURK</name>
<feature type="region of interest" description="Disordered" evidence="1">
    <location>
        <begin position="265"/>
        <end position="288"/>
    </location>
</feature>
<comment type="caution">
    <text evidence="2">The sequence shown here is derived from an EMBL/GenBank/DDBJ whole genome shotgun (WGS) entry which is preliminary data.</text>
</comment>
<protein>
    <recommendedName>
        <fullName evidence="4">Helicase</fullName>
    </recommendedName>
</protein>
<evidence type="ECO:0000313" key="2">
    <source>
        <dbReference type="EMBL" id="NWF46188.1"/>
    </source>
</evidence>
<gene>
    <name evidence="2" type="ORF">F3K02_13130</name>
</gene>
<sequence>MKINPLDLEALIRCYIPKDSLQELASAVGDTTFVDFYLPVLERYVARVGEIPFSEGSYSERGGAVKCGFFSAHLALKLCSKTIFQPKATAQERMTNDDRYRWMAFMASLAVVYLCTISKVSVSFDDGTQEYSFAEDESLVELGRTHEVSWTLQPTTGIQTTHLYLNELFFPGQLAGLTSVQIRDLAVAINPTLSSLPGEGPLAILVRTAINQTIEIERKRRLSEIPDEQATQNNFAASAKAPLAQLQQAVDEEIKSKELHSVAGQEAVGSDGGDSPNEQKEAQQPLTPTQQRAVDWLRGLAAMPTLQTEIRIRDGGLLISRKALGFGGVASNNYSMLHEAGFVAEKREGAVLCNEAALNVFNSNKPEAI</sequence>
<evidence type="ECO:0008006" key="4">
    <source>
        <dbReference type="Google" id="ProtNLM"/>
    </source>
</evidence>
<dbReference type="RefSeq" id="WP_177136084.1">
    <property type="nucleotide sequence ID" value="NZ_VYGV01000011.1"/>
</dbReference>
<dbReference type="Proteomes" id="UP000545507">
    <property type="component" value="Unassembled WGS sequence"/>
</dbReference>
<dbReference type="EMBL" id="VYGV01000011">
    <property type="protein sequence ID" value="NWF46188.1"/>
    <property type="molecule type" value="Genomic_DNA"/>
</dbReference>
<evidence type="ECO:0000313" key="3">
    <source>
        <dbReference type="Proteomes" id="UP000545507"/>
    </source>
</evidence>
<evidence type="ECO:0000256" key="1">
    <source>
        <dbReference type="SAM" id="MobiDB-lite"/>
    </source>
</evidence>